<proteinExistence type="predicted"/>
<name>A0A7D4QBX1_9MICO</name>
<dbReference type="InterPro" id="IPR024072">
    <property type="entry name" value="DHFR-like_dom_sf"/>
</dbReference>
<dbReference type="SUPFAM" id="SSF53597">
    <property type="entry name" value="Dihydrofolate reductase-like"/>
    <property type="match status" value="1"/>
</dbReference>
<dbReference type="Gene3D" id="3.40.430.10">
    <property type="entry name" value="Dihydrofolate Reductase, subunit A"/>
    <property type="match status" value="1"/>
</dbReference>
<dbReference type="AlphaFoldDB" id="A0A7D4QBX1"/>
<sequence>MFKTIFYGVISLDGYLAAEGGEMGWAEKYLSEDEDFGWMELISSSGSVLMGRKTFEFELQTTPELDRILPTYVLTEQPLKFDGLRIPNLHFISGDLREVVATIKAKHPGHLFVGGGAMLVDTLLVMGLIDELRLFIAPDILSSGIRLFKGSTVREQFNLIQSKSYASGLTELRLEKQKN</sequence>
<feature type="domain" description="Bacterial bifunctional deaminase-reductase C-terminal" evidence="1">
    <location>
        <begin position="9"/>
        <end position="168"/>
    </location>
</feature>
<dbReference type="Pfam" id="PF01872">
    <property type="entry name" value="RibD_C"/>
    <property type="match status" value="1"/>
</dbReference>
<dbReference type="GO" id="GO:0009231">
    <property type="term" value="P:riboflavin biosynthetic process"/>
    <property type="evidence" value="ECO:0007669"/>
    <property type="project" value="InterPro"/>
</dbReference>
<dbReference type="GO" id="GO:0008703">
    <property type="term" value="F:5-amino-6-(5-phosphoribosylamino)uracil reductase activity"/>
    <property type="evidence" value="ECO:0007669"/>
    <property type="project" value="InterPro"/>
</dbReference>
<dbReference type="InterPro" id="IPR050765">
    <property type="entry name" value="Riboflavin_Biosynth_HTPR"/>
</dbReference>
<dbReference type="PANTHER" id="PTHR38011">
    <property type="entry name" value="DIHYDROFOLATE REDUCTASE FAMILY PROTEIN (AFU_ORTHOLOGUE AFUA_8G06820)"/>
    <property type="match status" value="1"/>
</dbReference>
<dbReference type="RefSeq" id="WP_173493867.1">
    <property type="nucleotide sequence ID" value="NZ_CP054056.1"/>
</dbReference>
<accession>A0A7D4QBX1</accession>
<dbReference type="EMBL" id="CP054056">
    <property type="protein sequence ID" value="QKJ25570.1"/>
    <property type="molecule type" value="Genomic_DNA"/>
</dbReference>
<gene>
    <name evidence="2" type="ORF">HRU87_05195</name>
</gene>
<dbReference type="InterPro" id="IPR002734">
    <property type="entry name" value="RibDG_C"/>
</dbReference>
<evidence type="ECO:0000259" key="1">
    <source>
        <dbReference type="Pfam" id="PF01872"/>
    </source>
</evidence>
<keyword evidence="3" id="KW-1185">Reference proteome</keyword>
<dbReference type="Proteomes" id="UP000501003">
    <property type="component" value="Chromosome"/>
</dbReference>
<protein>
    <submittedName>
        <fullName evidence="2">Dihydrofolate reductase</fullName>
    </submittedName>
</protein>
<evidence type="ECO:0000313" key="3">
    <source>
        <dbReference type="Proteomes" id="UP000501003"/>
    </source>
</evidence>
<evidence type="ECO:0000313" key="2">
    <source>
        <dbReference type="EMBL" id="QKJ25570.1"/>
    </source>
</evidence>
<dbReference type="KEGG" id="aqg:HRU87_05195"/>
<dbReference type="PANTHER" id="PTHR38011:SF11">
    <property type="entry name" value="2,5-DIAMINO-6-RIBOSYLAMINO-4(3H)-PYRIMIDINONE 5'-PHOSPHATE REDUCTASE"/>
    <property type="match status" value="1"/>
</dbReference>
<reference evidence="2 3" key="1">
    <citation type="submission" date="2020-05" db="EMBL/GenBank/DDBJ databases">
        <title>Aquirufa sp. strain 15G-AUS-rot a new Aquirufa species.</title>
        <authorList>
            <person name="Pitt A."/>
            <person name="Hahn M.W."/>
        </authorList>
    </citation>
    <scope>NUCLEOTIDE SEQUENCE [LARGE SCALE GENOMIC DNA]</scope>
    <source>
        <strain evidence="2 3">15G-AUS-rot</strain>
    </source>
</reference>
<organism evidence="2 3">
    <name type="scientific">Aquiluna borgnonia</name>
    <dbReference type="NCBI Taxonomy" id="2499157"/>
    <lineage>
        <taxon>Bacteria</taxon>
        <taxon>Bacillati</taxon>
        <taxon>Actinomycetota</taxon>
        <taxon>Actinomycetes</taxon>
        <taxon>Micrococcales</taxon>
        <taxon>Microbacteriaceae</taxon>
        <taxon>Luna cluster</taxon>
        <taxon>Luna-1 subcluster</taxon>
        <taxon>Aquiluna</taxon>
    </lineage>
</organism>